<organism evidence="6 7">
    <name type="scientific">Longimycelium tulufanense</name>
    <dbReference type="NCBI Taxonomy" id="907463"/>
    <lineage>
        <taxon>Bacteria</taxon>
        <taxon>Bacillati</taxon>
        <taxon>Actinomycetota</taxon>
        <taxon>Actinomycetes</taxon>
        <taxon>Pseudonocardiales</taxon>
        <taxon>Pseudonocardiaceae</taxon>
        <taxon>Longimycelium</taxon>
    </lineage>
</organism>
<dbReference type="PROSITE" id="PS50977">
    <property type="entry name" value="HTH_TETR_2"/>
    <property type="match status" value="1"/>
</dbReference>
<feature type="DNA-binding region" description="H-T-H motif" evidence="4">
    <location>
        <begin position="26"/>
        <end position="45"/>
    </location>
</feature>
<gene>
    <name evidence="6" type="ORF">GCM10012275_49670</name>
</gene>
<dbReference type="PRINTS" id="PR00455">
    <property type="entry name" value="HTHTETR"/>
</dbReference>
<name>A0A8J3CCC0_9PSEU</name>
<dbReference type="InterPro" id="IPR050109">
    <property type="entry name" value="HTH-type_TetR-like_transc_reg"/>
</dbReference>
<dbReference type="InterPro" id="IPR001647">
    <property type="entry name" value="HTH_TetR"/>
</dbReference>
<dbReference type="PANTHER" id="PTHR30055">
    <property type="entry name" value="HTH-TYPE TRANSCRIPTIONAL REGULATOR RUTR"/>
    <property type="match status" value="1"/>
</dbReference>
<dbReference type="Proteomes" id="UP000637578">
    <property type="component" value="Unassembled WGS sequence"/>
</dbReference>
<evidence type="ECO:0000256" key="3">
    <source>
        <dbReference type="ARBA" id="ARBA00023163"/>
    </source>
</evidence>
<dbReference type="GO" id="GO:0000976">
    <property type="term" value="F:transcription cis-regulatory region binding"/>
    <property type="evidence" value="ECO:0007669"/>
    <property type="project" value="TreeGrafter"/>
</dbReference>
<evidence type="ECO:0000256" key="4">
    <source>
        <dbReference type="PROSITE-ProRule" id="PRU00335"/>
    </source>
</evidence>
<reference evidence="6" key="1">
    <citation type="journal article" date="2014" name="Int. J. Syst. Evol. Microbiol.">
        <title>Complete genome sequence of Corynebacterium casei LMG S-19264T (=DSM 44701T), isolated from a smear-ripened cheese.</title>
        <authorList>
            <consortium name="US DOE Joint Genome Institute (JGI-PGF)"/>
            <person name="Walter F."/>
            <person name="Albersmeier A."/>
            <person name="Kalinowski J."/>
            <person name="Ruckert C."/>
        </authorList>
    </citation>
    <scope>NUCLEOTIDE SEQUENCE</scope>
    <source>
        <strain evidence="6">CGMCC 4.5737</strain>
    </source>
</reference>
<dbReference type="SUPFAM" id="SSF46689">
    <property type="entry name" value="Homeodomain-like"/>
    <property type="match status" value="1"/>
</dbReference>
<dbReference type="GO" id="GO:0003700">
    <property type="term" value="F:DNA-binding transcription factor activity"/>
    <property type="evidence" value="ECO:0007669"/>
    <property type="project" value="TreeGrafter"/>
</dbReference>
<dbReference type="InterPro" id="IPR009057">
    <property type="entry name" value="Homeodomain-like_sf"/>
</dbReference>
<feature type="domain" description="HTH tetR-type" evidence="5">
    <location>
        <begin position="4"/>
        <end position="63"/>
    </location>
</feature>
<dbReference type="PANTHER" id="PTHR30055:SF234">
    <property type="entry name" value="HTH-TYPE TRANSCRIPTIONAL REGULATOR BETI"/>
    <property type="match status" value="1"/>
</dbReference>
<evidence type="ECO:0000256" key="1">
    <source>
        <dbReference type="ARBA" id="ARBA00023015"/>
    </source>
</evidence>
<sequence length="189" mass="20330">MSPQERREAIISATVPLLREHGANVTTSQIAKAAGIAEGTVFRVFADKQELLDACIHSVFRVEPVLGKLAAIPRDISVRDRLVAAAEALSDHMSRLGALMHALGSSGYQPRHQSAGAAEHRRSADRLAGAIADLLGPDRDAFRIPVERVGRMFMGVVFIDRAGSQTFGEETTTGTQELVDVLLHGVLAR</sequence>
<evidence type="ECO:0000313" key="7">
    <source>
        <dbReference type="Proteomes" id="UP000637578"/>
    </source>
</evidence>
<keyword evidence="2 4" id="KW-0238">DNA-binding</keyword>
<dbReference type="EMBL" id="BMMK01000029">
    <property type="protein sequence ID" value="GGM73132.1"/>
    <property type="molecule type" value="Genomic_DNA"/>
</dbReference>
<protein>
    <submittedName>
        <fullName evidence="6">TetR family transcriptional regulator</fullName>
    </submittedName>
</protein>
<evidence type="ECO:0000259" key="5">
    <source>
        <dbReference type="PROSITE" id="PS50977"/>
    </source>
</evidence>
<proteinExistence type="predicted"/>
<dbReference type="Pfam" id="PF00440">
    <property type="entry name" value="TetR_N"/>
    <property type="match status" value="1"/>
</dbReference>
<reference evidence="6" key="2">
    <citation type="submission" date="2020-09" db="EMBL/GenBank/DDBJ databases">
        <authorList>
            <person name="Sun Q."/>
            <person name="Zhou Y."/>
        </authorList>
    </citation>
    <scope>NUCLEOTIDE SEQUENCE</scope>
    <source>
        <strain evidence="6">CGMCC 4.5737</strain>
    </source>
</reference>
<evidence type="ECO:0000256" key="2">
    <source>
        <dbReference type="ARBA" id="ARBA00023125"/>
    </source>
</evidence>
<keyword evidence="1" id="KW-0805">Transcription regulation</keyword>
<evidence type="ECO:0000313" key="6">
    <source>
        <dbReference type="EMBL" id="GGM73132.1"/>
    </source>
</evidence>
<accession>A0A8J3CCC0</accession>
<comment type="caution">
    <text evidence="6">The sequence shown here is derived from an EMBL/GenBank/DDBJ whole genome shotgun (WGS) entry which is preliminary data.</text>
</comment>
<dbReference type="Gene3D" id="1.10.357.10">
    <property type="entry name" value="Tetracycline Repressor, domain 2"/>
    <property type="match status" value="1"/>
</dbReference>
<dbReference type="AlphaFoldDB" id="A0A8J3CCC0"/>
<keyword evidence="3" id="KW-0804">Transcription</keyword>
<keyword evidence="7" id="KW-1185">Reference proteome</keyword>